<dbReference type="PROSITE" id="PS51071">
    <property type="entry name" value="HTH_RPIR"/>
    <property type="match status" value="1"/>
</dbReference>
<dbReference type="Pfam" id="PF01380">
    <property type="entry name" value="SIS"/>
    <property type="match status" value="1"/>
</dbReference>
<comment type="caution">
    <text evidence="6">The sequence shown here is derived from an EMBL/GenBank/DDBJ whole genome shotgun (WGS) entry which is preliminary data.</text>
</comment>
<dbReference type="PANTHER" id="PTHR30514:SF1">
    <property type="entry name" value="HTH-TYPE TRANSCRIPTIONAL REGULATOR HEXR-RELATED"/>
    <property type="match status" value="1"/>
</dbReference>
<dbReference type="PANTHER" id="PTHR30514">
    <property type="entry name" value="GLUCOKINASE"/>
    <property type="match status" value="1"/>
</dbReference>
<dbReference type="InterPro" id="IPR047640">
    <property type="entry name" value="RpiR-like"/>
</dbReference>
<sequence length="300" mass="32222">MSTDVLLALRQRLPTLSNVERRIAEAVLENPSIVIDSTINELAAHCATSQASVARLCQSVGFSGYRDFRMALASALSREQADRDHFQVADADIDPADSALDVVTKVAYQEARAIEETARALDLVALDAVVEALRNAPRIDIFGVASSGLTGQDLHQKLHRIGFSSYCWVDTHLALTSVALSRPGCVAIGISHSGLSVETNHSLEIAKAAGATTVAITNFPESPLGSLADLVLATSARETRYRSGAMASRIAQMALVDFLVVRLLQGNYEAADESLRLTYDAVQAHRLDYGRSTSGWKGRA</sequence>
<dbReference type="SUPFAM" id="SSF46689">
    <property type="entry name" value="Homeodomain-like"/>
    <property type="match status" value="1"/>
</dbReference>
<evidence type="ECO:0000259" key="4">
    <source>
        <dbReference type="PROSITE" id="PS51071"/>
    </source>
</evidence>
<evidence type="ECO:0000256" key="1">
    <source>
        <dbReference type="ARBA" id="ARBA00023015"/>
    </source>
</evidence>
<dbReference type="Proteomes" id="UP001549257">
    <property type="component" value="Unassembled WGS sequence"/>
</dbReference>
<evidence type="ECO:0000313" key="6">
    <source>
        <dbReference type="EMBL" id="MET4581951.1"/>
    </source>
</evidence>
<dbReference type="SUPFAM" id="SSF53697">
    <property type="entry name" value="SIS domain"/>
    <property type="match status" value="1"/>
</dbReference>
<organism evidence="6 7">
    <name type="scientific">Conyzicola nivalis</name>
    <dbReference type="NCBI Taxonomy" id="1477021"/>
    <lineage>
        <taxon>Bacteria</taxon>
        <taxon>Bacillati</taxon>
        <taxon>Actinomycetota</taxon>
        <taxon>Actinomycetes</taxon>
        <taxon>Micrococcales</taxon>
        <taxon>Microbacteriaceae</taxon>
        <taxon>Conyzicola</taxon>
    </lineage>
</organism>
<dbReference type="InterPro" id="IPR000281">
    <property type="entry name" value="HTH_RpiR"/>
</dbReference>
<dbReference type="InterPro" id="IPR009057">
    <property type="entry name" value="Homeodomain-like_sf"/>
</dbReference>
<dbReference type="CDD" id="cd05013">
    <property type="entry name" value="SIS_RpiR"/>
    <property type="match status" value="1"/>
</dbReference>
<dbReference type="Pfam" id="PF01418">
    <property type="entry name" value="HTH_6"/>
    <property type="match status" value="1"/>
</dbReference>
<dbReference type="InterPro" id="IPR036388">
    <property type="entry name" value="WH-like_DNA-bd_sf"/>
</dbReference>
<protein>
    <submittedName>
        <fullName evidence="6">DNA-binding MurR/RpiR family transcriptional regulator</fullName>
    </submittedName>
</protein>
<evidence type="ECO:0000256" key="2">
    <source>
        <dbReference type="ARBA" id="ARBA00023125"/>
    </source>
</evidence>
<accession>A0ABV2QLM2</accession>
<dbReference type="Gene3D" id="3.40.50.10490">
    <property type="entry name" value="Glucose-6-phosphate isomerase like protein, domain 1"/>
    <property type="match status" value="1"/>
</dbReference>
<keyword evidence="2 6" id="KW-0238">DNA-binding</keyword>
<proteinExistence type="predicted"/>
<keyword evidence="7" id="KW-1185">Reference proteome</keyword>
<dbReference type="RefSeq" id="WP_354024108.1">
    <property type="nucleotide sequence ID" value="NZ_JBEPSJ010000001.1"/>
</dbReference>
<dbReference type="InterPro" id="IPR001347">
    <property type="entry name" value="SIS_dom"/>
</dbReference>
<gene>
    <name evidence="6" type="ORF">ABIE21_001441</name>
</gene>
<dbReference type="Gene3D" id="1.10.10.10">
    <property type="entry name" value="Winged helix-like DNA-binding domain superfamily/Winged helix DNA-binding domain"/>
    <property type="match status" value="1"/>
</dbReference>
<evidence type="ECO:0000256" key="3">
    <source>
        <dbReference type="ARBA" id="ARBA00023163"/>
    </source>
</evidence>
<keyword evidence="3" id="KW-0804">Transcription</keyword>
<feature type="domain" description="SIS" evidence="5">
    <location>
        <begin position="129"/>
        <end position="269"/>
    </location>
</feature>
<evidence type="ECO:0000313" key="7">
    <source>
        <dbReference type="Proteomes" id="UP001549257"/>
    </source>
</evidence>
<dbReference type="PROSITE" id="PS51464">
    <property type="entry name" value="SIS"/>
    <property type="match status" value="1"/>
</dbReference>
<reference evidence="6 7" key="1">
    <citation type="submission" date="2024-06" db="EMBL/GenBank/DDBJ databases">
        <title>Sorghum-associated microbial communities from plants grown in Nebraska, USA.</title>
        <authorList>
            <person name="Schachtman D."/>
        </authorList>
    </citation>
    <scope>NUCLEOTIDE SEQUENCE [LARGE SCALE GENOMIC DNA]</scope>
    <source>
        <strain evidence="6 7">2857</strain>
    </source>
</reference>
<dbReference type="InterPro" id="IPR046348">
    <property type="entry name" value="SIS_dom_sf"/>
</dbReference>
<name>A0ABV2QLM2_9MICO</name>
<dbReference type="EMBL" id="JBEPSJ010000001">
    <property type="protein sequence ID" value="MET4581951.1"/>
    <property type="molecule type" value="Genomic_DNA"/>
</dbReference>
<dbReference type="InterPro" id="IPR035472">
    <property type="entry name" value="RpiR-like_SIS"/>
</dbReference>
<dbReference type="GO" id="GO:0003677">
    <property type="term" value="F:DNA binding"/>
    <property type="evidence" value="ECO:0007669"/>
    <property type="project" value="UniProtKB-KW"/>
</dbReference>
<evidence type="ECO:0000259" key="5">
    <source>
        <dbReference type="PROSITE" id="PS51464"/>
    </source>
</evidence>
<keyword evidence="1" id="KW-0805">Transcription regulation</keyword>
<feature type="domain" description="HTH rpiR-type" evidence="4">
    <location>
        <begin position="3"/>
        <end position="79"/>
    </location>
</feature>